<comment type="caution">
    <text evidence="2">The sequence shown here is derived from an EMBL/GenBank/DDBJ whole genome shotgun (WGS) entry which is preliminary data.</text>
</comment>
<organism evidence="2 3">
    <name type="scientific">Trichomalopsis sarcophagae</name>
    <dbReference type="NCBI Taxonomy" id="543379"/>
    <lineage>
        <taxon>Eukaryota</taxon>
        <taxon>Metazoa</taxon>
        <taxon>Ecdysozoa</taxon>
        <taxon>Arthropoda</taxon>
        <taxon>Hexapoda</taxon>
        <taxon>Insecta</taxon>
        <taxon>Pterygota</taxon>
        <taxon>Neoptera</taxon>
        <taxon>Endopterygota</taxon>
        <taxon>Hymenoptera</taxon>
        <taxon>Apocrita</taxon>
        <taxon>Proctotrupomorpha</taxon>
        <taxon>Chalcidoidea</taxon>
        <taxon>Pteromalidae</taxon>
        <taxon>Pteromalinae</taxon>
        <taxon>Trichomalopsis</taxon>
    </lineage>
</organism>
<evidence type="ECO:0000313" key="2">
    <source>
        <dbReference type="EMBL" id="OXU23291.1"/>
    </source>
</evidence>
<dbReference type="EMBL" id="NNAY01001660">
    <property type="protein sequence ID" value="OXU23291.1"/>
    <property type="molecule type" value="Genomic_DNA"/>
</dbReference>
<sequence length="539" mass="63024">MSEITDASILRDVIQRNGLRFSNFKTRDASKLYSVQAFLNKVLDLKVNIVNTESIEELQPCLDQLNREFQKRSYPEYDLAKEGIQELLIDETDDANVLNVKSKDGIDIDYKMATVVLKSYLDNIKTRLEIFKYVCVHIADRDIGTQTGIFPDLGAVTWNLSKNLDELRADRFRKKIIAIHLESNILEIKKSEDIIHAASEIDSLIIFSTFVKQPNLKTERLSDYAPTLASLKFKDDDKIQKYVMPDKKVHYDFKRQITLVKPQNQTQRKALYKIINSDELMVKYSRPILNENDSVTSFYRQLYNSDLIYWEDYKIGFLTESIKNRYIEFYKTMVIDSNSEFDIESRFLRHANDFLNFKEKENGNDTMESYAYYFLKSLDLFITKWAEINQPDYEATLSLELYHLLRQISSNGVKSNVSVNNSQGTTKLCDLMFRNKETALIIKAKYSRNKELLMQGLSQLENEYKTVLKEYEKQAYLVIDMLHQEKNKFMVSMILQVAYSNDGANESTKPRISFLTLYNTIGDKTCIHFDQKYKLLELT</sequence>
<name>A0A232EY18_9HYME</name>
<feature type="coiled-coil region" evidence="1">
    <location>
        <begin position="443"/>
        <end position="474"/>
    </location>
</feature>
<keyword evidence="1" id="KW-0175">Coiled coil</keyword>
<dbReference type="AlphaFoldDB" id="A0A232EY18"/>
<proteinExistence type="predicted"/>
<protein>
    <submittedName>
        <fullName evidence="2">Uncharacterized protein</fullName>
    </submittedName>
</protein>
<evidence type="ECO:0000256" key="1">
    <source>
        <dbReference type="SAM" id="Coils"/>
    </source>
</evidence>
<keyword evidence="3" id="KW-1185">Reference proteome</keyword>
<reference evidence="2 3" key="1">
    <citation type="journal article" date="2017" name="Curr. Biol.">
        <title>The Evolution of Venom by Co-option of Single-Copy Genes.</title>
        <authorList>
            <person name="Martinson E.O."/>
            <person name="Mrinalini"/>
            <person name="Kelkar Y.D."/>
            <person name="Chang C.H."/>
            <person name="Werren J.H."/>
        </authorList>
    </citation>
    <scope>NUCLEOTIDE SEQUENCE [LARGE SCALE GENOMIC DNA]</scope>
    <source>
        <strain evidence="2 3">Alberta</strain>
        <tissue evidence="2">Whole body</tissue>
    </source>
</reference>
<dbReference type="Proteomes" id="UP000215335">
    <property type="component" value="Unassembled WGS sequence"/>
</dbReference>
<evidence type="ECO:0000313" key="3">
    <source>
        <dbReference type="Proteomes" id="UP000215335"/>
    </source>
</evidence>
<gene>
    <name evidence="2" type="ORF">TSAR_001462</name>
</gene>
<accession>A0A232EY18</accession>